<feature type="region of interest" description="Disordered" evidence="1">
    <location>
        <begin position="44"/>
        <end position="72"/>
    </location>
</feature>
<keyword evidence="3" id="KW-1185">Reference proteome</keyword>
<gene>
    <name evidence="2" type="ORF">E3O06_17170</name>
</gene>
<organism evidence="2 3">
    <name type="scientific">Cryobacterium glaciale</name>
    <dbReference type="NCBI Taxonomy" id="1259145"/>
    <lineage>
        <taxon>Bacteria</taxon>
        <taxon>Bacillati</taxon>
        <taxon>Actinomycetota</taxon>
        <taxon>Actinomycetes</taxon>
        <taxon>Micrococcales</taxon>
        <taxon>Microbacteriaceae</taxon>
        <taxon>Cryobacterium</taxon>
    </lineage>
</organism>
<proteinExistence type="predicted"/>
<sequence length="244" mass="26816">MNSAARCARLAAAITDAELRGRLAWAEATGVNLVWLEPGKKEAPLDAMSNGAEPVRPPTSGTQDPSQESRHKVEQLMTDLSPSNNHQGRKLRATIDNVHLGIYLPYESQLGGKLRLKVEVLAEYPDELSFEKWTLLRLEAHIATKMAALLDRHFSEKGQKDAREILALMKLGGVEPAVAAEILHRASTVDIQDLPTMIGGAFDLIGKVIRLSKADQKLIAAAKKSWGQELHLRALSPQSERPRL</sequence>
<protein>
    <submittedName>
        <fullName evidence="2">Uncharacterized protein</fullName>
    </submittedName>
</protein>
<evidence type="ECO:0000313" key="3">
    <source>
        <dbReference type="Proteomes" id="UP000298173"/>
    </source>
</evidence>
<accession>A0A4R8UMN7</accession>
<evidence type="ECO:0000313" key="2">
    <source>
        <dbReference type="EMBL" id="TFB67759.1"/>
    </source>
</evidence>
<evidence type="ECO:0000256" key="1">
    <source>
        <dbReference type="SAM" id="MobiDB-lite"/>
    </source>
</evidence>
<dbReference type="OrthoDB" id="5056949at2"/>
<dbReference type="RefSeq" id="WP_134504755.1">
    <property type="nucleotide sequence ID" value="NZ_SOEY01000035.1"/>
</dbReference>
<name>A0A4R8UMN7_9MICO</name>
<reference evidence="2 3" key="1">
    <citation type="submission" date="2019-03" db="EMBL/GenBank/DDBJ databases">
        <title>Genomics of glacier-inhabiting Cryobacterium strains.</title>
        <authorList>
            <person name="Liu Q."/>
            <person name="Xin Y.-H."/>
        </authorList>
    </citation>
    <scope>NUCLEOTIDE SEQUENCE [LARGE SCALE GENOMIC DNA]</scope>
    <source>
        <strain evidence="2 3">HLT2-23</strain>
    </source>
</reference>
<dbReference type="AlphaFoldDB" id="A0A4R8UMN7"/>
<comment type="caution">
    <text evidence="2">The sequence shown here is derived from an EMBL/GenBank/DDBJ whole genome shotgun (WGS) entry which is preliminary data.</text>
</comment>
<dbReference type="EMBL" id="SOEY01000035">
    <property type="protein sequence ID" value="TFB67759.1"/>
    <property type="molecule type" value="Genomic_DNA"/>
</dbReference>
<dbReference type="Proteomes" id="UP000298173">
    <property type="component" value="Unassembled WGS sequence"/>
</dbReference>